<protein>
    <recommendedName>
        <fullName evidence="5">CENP-V/GFA domain-containing protein</fullName>
    </recommendedName>
</protein>
<dbReference type="PROSITE" id="PS51891">
    <property type="entry name" value="CENP_V_GFA"/>
    <property type="match status" value="1"/>
</dbReference>
<evidence type="ECO:0000313" key="7">
    <source>
        <dbReference type="Proteomes" id="UP001396898"/>
    </source>
</evidence>
<keyword evidence="3" id="KW-0862">Zinc</keyword>
<evidence type="ECO:0000256" key="2">
    <source>
        <dbReference type="ARBA" id="ARBA00022723"/>
    </source>
</evidence>
<dbReference type="SUPFAM" id="SSF51316">
    <property type="entry name" value="Mss4-like"/>
    <property type="match status" value="1"/>
</dbReference>
<keyword evidence="4" id="KW-0456">Lyase</keyword>
<sequence length="184" mass="19914">MGDSATSRTGSCVCGAVQVRIQGKPLEMHLCHCSTCQKFSGSVFGAYVTVQDPQLTITVKPGHDEESTLKRYKEPPKASGNVNERTFCGICSSQVACRNTSLPIMVIVPLGILEPYPSSGGGAAGTEGQEGDAADDVWNSKPTIEYWCERKRSWVGETGAELVLKRQPELDEEVAKLKKIFGME</sequence>
<proteinExistence type="inferred from homology"/>
<evidence type="ECO:0000256" key="1">
    <source>
        <dbReference type="ARBA" id="ARBA00005495"/>
    </source>
</evidence>
<evidence type="ECO:0000259" key="5">
    <source>
        <dbReference type="PROSITE" id="PS51891"/>
    </source>
</evidence>
<comment type="similarity">
    <text evidence="1">Belongs to the Gfa family.</text>
</comment>
<dbReference type="EMBL" id="JAQQWI010000010">
    <property type="protein sequence ID" value="KAK8018083.1"/>
    <property type="molecule type" value="Genomic_DNA"/>
</dbReference>
<dbReference type="PANTHER" id="PTHR33337:SF40">
    <property type="entry name" value="CENP-V_GFA DOMAIN-CONTAINING PROTEIN-RELATED"/>
    <property type="match status" value="1"/>
</dbReference>
<dbReference type="Gene3D" id="3.90.1590.10">
    <property type="entry name" value="glutathione-dependent formaldehyde- activating enzyme (gfa)"/>
    <property type="match status" value="1"/>
</dbReference>
<keyword evidence="2" id="KW-0479">Metal-binding</keyword>
<evidence type="ECO:0000256" key="3">
    <source>
        <dbReference type="ARBA" id="ARBA00022833"/>
    </source>
</evidence>
<evidence type="ECO:0000313" key="6">
    <source>
        <dbReference type="EMBL" id="KAK8018083.1"/>
    </source>
</evidence>
<dbReference type="Pfam" id="PF04828">
    <property type="entry name" value="GFA"/>
    <property type="match status" value="1"/>
</dbReference>
<dbReference type="InterPro" id="IPR011057">
    <property type="entry name" value="Mss4-like_sf"/>
</dbReference>
<feature type="domain" description="CENP-V/GFA" evidence="5">
    <location>
        <begin position="8"/>
        <end position="117"/>
    </location>
</feature>
<reference evidence="6 7" key="1">
    <citation type="submission" date="2023-01" db="EMBL/GenBank/DDBJ databases">
        <title>Analysis of 21 Apiospora genomes using comparative genomics revels a genus with tremendous synthesis potential of carbohydrate active enzymes and secondary metabolites.</title>
        <authorList>
            <person name="Sorensen T."/>
        </authorList>
    </citation>
    <scope>NUCLEOTIDE SEQUENCE [LARGE SCALE GENOMIC DNA]</scope>
    <source>
        <strain evidence="6 7">CBS 20057</strain>
    </source>
</reference>
<name>A0ABR1RT39_9PEZI</name>
<evidence type="ECO:0000256" key="4">
    <source>
        <dbReference type="ARBA" id="ARBA00023239"/>
    </source>
</evidence>
<keyword evidence="7" id="KW-1185">Reference proteome</keyword>
<dbReference type="PANTHER" id="PTHR33337">
    <property type="entry name" value="GFA DOMAIN-CONTAINING PROTEIN"/>
    <property type="match status" value="1"/>
</dbReference>
<dbReference type="InterPro" id="IPR006913">
    <property type="entry name" value="CENP-V/GFA"/>
</dbReference>
<gene>
    <name evidence="6" type="ORF">PG991_007273</name>
</gene>
<organism evidence="6 7">
    <name type="scientific">Apiospora marii</name>
    <dbReference type="NCBI Taxonomy" id="335849"/>
    <lineage>
        <taxon>Eukaryota</taxon>
        <taxon>Fungi</taxon>
        <taxon>Dikarya</taxon>
        <taxon>Ascomycota</taxon>
        <taxon>Pezizomycotina</taxon>
        <taxon>Sordariomycetes</taxon>
        <taxon>Xylariomycetidae</taxon>
        <taxon>Amphisphaeriales</taxon>
        <taxon>Apiosporaceae</taxon>
        <taxon>Apiospora</taxon>
    </lineage>
</organism>
<comment type="caution">
    <text evidence="6">The sequence shown here is derived from an EMBL/GenBank/DDBJ whole genome shotgun (WGS) entry which is preliminary data.</text>
</comment>
<accession>A0ABR1RT39</accession>
<dbReference type="Proteomes" id="UP001396898">
    <property type="component" value="Unassembled WGS sequence"/>
</dbReference>